<evidence type="ECO:0000313" key="4">
    <source>
        <dbReference type="Proteomes" id="UP000494110"/>
    </source>
</evidence>
<dbReference type="EMBL" id="CABVQN010000014">
    <property type="protein sequence ID" value="VWD10594.1"/>
    <property type="molecule type" value="Genomic_DNA"/>
</dbReference>
<feature type="transmembrane region" description="Helical" evidence="1">
    <location>
        <begin position="20"/>
        <end position="38"/>
    </location>
</feature>
<dbReference type="Proteomes" id="UP000494110">
    <property type="component" value="Unassembled WGS sequence"/>
</dbReference>
<feature type="transmembrane region" description="Helical" evidence="1">
    <location>
        <begin position="43"/>
        <end position="59"/>
    </location>
</feature>
<accession>A0A6P2XMS8</accession>
<keyword evidence="1" id="KW-0812">Transmembrane</keyword>
<evidence type="ECO:0000313" key="3">
    <source>
        <dbReference type="EMBL" id="VWD10594.1"/>
    </source>
</evidence>
<feature type="transmembrane region" description="Helical" evidence="1">
    <location>
        <begin position="71"/>
        <end position="98"/>
    </location>
</feature>
<gene>
    <name evidence="3" type="ORF">BLA39750_03195</name>
</gene>
<keyword evidence="1" id="KW-1133">Transmembrane helix</keyword>
<dbReference type="AlphaFoldDB" id="A0A6P2XMS8"/>
<name>A0A6P2XMS8_BURL3</name>
<dbReference type="InterPro" id="IPR003675">
    <property type="entry name" value="Rce1/LyrA-like_dom"/>
</dbReference>
<feature type="transmembrane region" description="Helical" evidence="1">
    <location>
        <begin position="119"/>
        <end position="142"/>
    </location>
</feature>
<feature type="transmembrane region" description="Helical" evidence="1">
    <location>
        <begin position="218"/>
        <end position="235"/>
    </location>
</feature>
<feature type="transmembrane region" description="Helical" evidence="1">
    <location>
        <begin position="242"/>
        <end position="263"/>
    </location>
</feature>
<dbReference type="GO" id="GO:0080120">
    <property type="term" value="P:CAAX-box protein maturation"/>
    <property type="evidence" value="ECO:0007669"/>
    <property type="project" value="UniProtKB-ARBA"/>
</dbReference>
<keyword evidence="1" id="KW-0472">Membrane</keyword>
<organism evidence="3 4">
    <name type="scientific">Burkholderia lata (strain ATCC 17760 / DSM 23089 / LMG 22485 / NCIMB 9086 / R18194 / 383)</name>
    <dbReference type="NCBI Taxonomy" id="482957"/>
    <lineage>
        <taxon>Bacteria</taxon>
        <taxon>Pseudomonadati</taxon>
        <taxon>Pseudomonadota</taxon>
        <taxon>Betaproteobacteria</taxon>
        <taxon>Burkholderiales</taxon>
        <taxon>Burkholderiaceae</taxon>
        <taxon>Burkholderia</taxon>
        <taxon>Burkholderia cepacia complex</taxon>
    </lineage>
</organism>
<sequence length="271" mass="29971">MDTLRDNPPLHARLTTSRPALDRVLLLLTVAAPFVLFLHRPPYAGLGALPLAAVLLYFRQRDFALFAKAVFWPLFYVALVWVPWPLCFVLPLALYFVAYGGSRRFRHVDRWLTAGRMTGTTVALMAATIIVSSGALLTWVFVFHPHLDSLARMIPPSGPLRLAAMGVAFSTLNALWEELILKGLAWSALQDVFRSTVTVNLVQSALFGFAHFQGFPQGWTGVLMAAVYAFVLGIIRKQSRGLLAPIVTHVFADATIFVVLYFISIGRLSAT</sequence>
<protein>
    <recommendedName>
        <fullName evidence="2">CAAX prenyl protease 2/Lysostaphin resistance protein A-like domain-containing protein</fullName>
    </recommendedName>
</protein>
<dbReference type="Pfam" id="PF02517">
    <property type="entry name" value="Rce1-like"/>
    <property type="match status" value="1"/>
</dbReference>
<dbReference type="GO" id="GO:0004175">
    <property type="term" value="F:endopeptidase activity"/>
    <property type="evidence" value="ECO:0007669"/>
    <property type="project" value="UniProtKB-ARBA"/>
</dbReference>
<evidence type="ECO:0000256" key="1">
    <source>
        <dbReference type="SAM" id="Phobius"/>
    </source>
</evidence>
<feature type="domain" description="CAAX prenyl protease 2/Lysostaphin resistance protein A-like" evidence="2">
    <location>
        <begin position="162"/>
        <end position="254"/>
    </location>
</feature>
<proteinExistence type="predicted"/>
<evidence type="ECO:0000259" key="2">
    <source>
        <dbReference type="Pfam" id="PF02517"/>
    </source>
</evidence>
<dbReference type="RefSeq" id="WP_175013046.1">
    <property type="nucleotide sequence ID" value="NZ_CABVQN010000014.1"/>
</dbReference>
<reference evidence="3 4" key="1">
    <citation type="submission" date="2019-09" db="EMBL/GenBank/DDBJ databases">
        <authorList>
            <person name="Depoorter E."/>
        </authorList>
    </citation>
    <scope>NUCLEOTIDE SEQUENCE [LARGE SCALE GENOMIC DNA]</scope>
    <source>
        <strain evidence="3">R-39750</strain>
    </source>
</reference>